<feature type="region of interest" description="Disordered" evidence="5">
    <location>
        <begin position="65"/>
        <end position="89"/>
    </location>
</feature>
<keyword evidence="2" id="KW-0328">Glycosyltransferase</keyword>
<dbReference type="Gene3D" id="3.40.50.2000">
    <property type="entry name" value="Glycogen Phosphorylase B"/>
    <property type="match status" value="2"/>
</dbReference>
<evidence type="ECO:0000256" key="1">
    <source>
        <dbReference type="ARBA" id="ARBA00006962"/>
    </source>
</evidence>
<dbReference type="GO" id="GO:0008194">
    <property type="term" value="F:UDP-glycosyltransferase activity"/>
    <property type="evidence" value="ECO:0007669"/>
    <property type="project" value="InterPro"/>
</dbReference>
<dbReference type="NCBIfam" id="TIGR04516">
    <property type="entry name" value="glycosyl_450act"/>
    <property type="match status" value="1"/>
</dbReference>
<keyword evidence="4" id="KW-0045">Antibiotic biosynthesis</keyword>
<sequence>MRVLFLTPPMLRSHLFVLAPLAWALRSAGHDVRVACQPDLLADIAHSGLTGVPVGAPMAAAAAEVAASGPPPAPPGTRPAGNPAQTDYAAGDPYGELDSAVGNLLRHFCPEPMLDDLVRFARDWRPDLVLWDWMTYAGAVAARACGAAHARVLGGTDALVQLRHAWRDGLAGRSDPRPDPLRAWLEPVLRRYGCAFGEDAVYGQWTVDTQPRWTWRPSGVSYLPVRQIPFNGPAELPEWLLEPPERPRVCVSLGGSHRTSGYAEASPATLLEAVSDLDVEIVSTFTAEEVGAAAVPANVRVVDFVPLSALLPTCSAIVHHGGFGTMASALEHGVPQLVVPGAYWSNRWYGPVAYGNGLAEQGAGVYVADSDRLTPELLRDRLVRVLKEPSYRENAERLRAEAARTPSPRDLVPTLEKLTARHLVRGAATGGDVR</sequence>
<dbReference type="FunFam" id="3.40.50.2000:FF:000072">
    <property type="entry name" value="Glycosyl transferase"/>
    <property type="match status" value="1"/>
</dbReference>
<dbReference type="RefSeq" id="WP_114400603.1">
    <property type="nucleotide sequence ID" value="NZ_QEIM01000253.1"/>
</dbReference>
<proteinExistence type="inferred from homology"/>
<dbReference type="OrthoDB" id="5488434at2"/>
<feature type="signal peptide" evidence="6">
    <location>
        <begin position="1"/>
        <end position="24"/>
    </location>
</feature>
<comment type="similarity">
    <text evidence="1">Belongs to the glycosyltransferase 28 family.</text>
</comment>
<accession>A0A368SZ61</accession>
<dbReference type="InterPro" id="IPR010610">
    <property type="entry name" value="EryCIII-like_C"/>
</dbReference>
<evidence type="ECO:0000259" key="7">
    <source>
        <dbReference type="Pfam" id="PF06722"/>
    </source>
</evidence>
<dbReference type="InterPro" id="IPR050426">
    <property type="entry name" value="Glycosyltransferase_28"/>
</dbReference>
<keyword evidence="6" id="KW-0732">Signal</keyword>
<evidence type="ECO:0000313" key="10">
    <source>
        <dbReference type="Proteomes" id="UP000253318"/>
    </source>
</evidence>
<protein>
    <submittedName>
        <fullName evidence="9">Uncharacterized protein</fullName>
    </submittedName>
</protein>
<dbReference type="Proteomes" id="UP000253318">
    <property type="component" value="Unassembled WGS sequence"/>
</dbReference>
<feature type="chain" id="PRO_5038839662" evidence="6">
    <location>
        <begin position="25"/>
        <end position="434"/>
    </location>
</feature>
<name>A0A368SZ61_9ACTN</name>
<dbReference type="InterPro" id="IPR048284">
    <property type="entry name" value="EryCIII-like_N"/>
</dbReference>
<evidence type="ECO:0000256" key="3">
    <source>
        <dbReference type="ARBA" id="ARBA00022679"/>
    </source>
</evidence>
<dbReference type="CDD" id="cd03784">
    <property type="entry name" value="GT1_Gtf-like"/>
    <property type="match status" value="1"/>
</dbReference>
<comment type="caution">
    <text evidence="9">The sequence shown here is derived from an EMBL/GenBank/DDBJ whole genome shotgun (WGS) entry which is preliminary data.</text>
</comment>
<dbReference type="PANTHER" id="PTHR48050:SF13">
    <property type="entry name" value="STEROL 3-BETA-GLUCOSYLTRANSFERASE UGT80A2"/>
    <property type="match status" value="1"/>
</dbReference>
<dbReference type="GO" id="GO:0017000">
    <property type="term" value="P:antibiotic biosynthetic process"/>
    <property type="evidence" value="ECO:0007669"/>
    <property type="project" value="UniProtKB-KW"/>
</dbReference>
<evidence type="ECO:0000256" key="5">
    <source>
        <dbReference type="SAM" id="MobiDB-lite"/>
    </source>
</evidence>
<evidence type="ECO:0000256" key="2">
    <source>
        <dbReference type="ARBA" id="ARBA00022676"/>
    </source>
</evidence>
<dbReference type="AlphaFoldDB" id="A0A368SZ61"/>
<gene>
    <name evidence="9" type="ORF">DEF24_24130</name>
</gene>
<dbReference type="GO" id="GO:0016758">
    <property type="term" value="F:hexosyltransferase activity"/>
    <property type="evidence" value="ECO:0007669"/>
    <property type="project" value="UniProtKB-ARBA"/>
</dbReference>
<feature type="domain" description="Erythromycin biosynthesis protein CIII-like C-terminal" evidence="7">
    <location>
        <begin position="269"/>
        <end position="418"/>
    </location>
</feature>
<keyword evidence="10" id="KW-1185">Reference proteome</keyword>
<reference evidence="9 10" key="1">
    <citation type="submission" date="2018-04" db="EMBL/GenBank/DDBJ databases">
        <title>Novel actinobacteria from marine sediment.</title>
        <authorList>
            <person name="Ng Z.Y."/>
            <person name="Tan G.Y.A."/>
        </authorList>
    </citation>
    <scope>NUCLEOTIDE SEQUENCE [LARGE SCALE GENOMIC DNA]</scope>
    <source>
        <strain evidence="9 10">TPS81</strain>
    </source>
</reference>
<feature type="domain" description="Erythromycin biosynthesis protein CIII-like N-terminal" evidence="8">
    <location>
        <begin position="23"/>
        <end position="254"/>
    </location>
</feature>
<dbReference type="Pfam" id="PF21036">
    <property type="entry name" value="EryCIII-like_N"/>
    <property type="match status" value="1"/>
</dbReference>
<dbReference type="Pfam" id="PF06722">
    <property type="entry name" value="EryCIII-like_C"/>
    <property type="match status" value="1"/>
</dbReference>
<dbReference type="SUPFAM" id="SSF53756">
    <property type="entry name" value="UDP-Glycosyltransferase/glycogen phosphorylase"/>
    <property type="match status" value="1"/>
</dbReference>
<dbReference type="InterPro" id="IPR030953">
    <property type="entry name" value="Glycosyl_450act"/>
</dbReference>
<dbReference type="InterPro" id="IPR002213">
    <property type="entry name" value="UDP_glucos_trans"/>
</dbReference>
<dbReference type="PANTHER" id="PTHR48050">
    <property type="entry name" value="STEROL 3-BETA-GLUCOSYLTRANSFERASE"/>
    <property type="match status" value="1"/>
</dbReference>
<evidence type="ECO:0000313" key="9">
    <source>
        <dbReference type="EMBL" id="RCV50521.1"/>
    </source>
</evidence>
<evidence type="ECO:0000259" key="8">
    <source>
        <dbReference type="Pfam" id="PF21036"/>
    </source>
</evidence>
<organism evidence="9 10">
    <name type="scientific">Marinitenerispora sediminis</name>
    <dbReference type="NCBI Taxonomy" id="1931232"/>
    <lineage>
        <taxon>Bacteria</taxon>
        <taxon>Bacillati</taxon>
        <taxon>Actinomycetota</taxon>
        <taxon>Actinomycetes</taxon>
        <taxon>Streptosporangiales</taxon>
        <taxon>Nocardiopsidaceae</taxon>
        <taxon>Marinitenerispora</taxon>
    </lineage>
</organism>
<evidence type="ECO:0000256" key="4">
    <source>
        <dbReference type="ARBA" id="ARBA00023194"/>
    </source>
</evidence>
<dbReference type="EMBL" id="QEIN01000280">
    <property type="protein sequence ID" value="RCV50521.1"/>
    <property type="molecule type" value="Genomic_DNA"/>
</dbReference>
<evidence type="ECO:0000256" key="6">
    <source>
        <dbReference type="SAM" id="SignalP"/>
    </source>
</evidence>
<keyword evidence="3" id="KW-0808">Transferase</keyword>